<feature type="region of interest" description="Disordered" evidence="1">
    <location>
        <begin position="493"/>
        <end position="522"/>
    </location>
</feature>
<evidence type="ECO:0000256" key="1">
    <source>
        <dbReference type="SAM" id="MobiDB-lite"/>
    </source>
</evidence>
<sequence length="522" mass="56288">MTAPDQPAEAPSTPPGLDSSVQQKKSAAVRLVEMTRSRYELGCTDDDETFGASKAQPHIAMLLRGGRAGLRADVAARYFSETGTAASGQALTDAVAILEGLAAQKQPERLHLRVANTHDAVFIDSGRLDGKVIRIADGTWSIVTSAPVRFLRTKLTGALDIPANDPSLDMLWQFVNVAEGDRPVLLAVLVAALLQSDSPHPILALFAEQGSAKSTTTRMIVDLIDPSPVPLRQAPRDAESWVTAAAGSWVVALDNLSGIPSWLSDSLCRAVTGDGSVKRALYTDAGLSIVSFRRCVILNGIDVGAVRPDLAERLAVVDLKRIDLRSRRTESQIRQEWADARPRILSGLLDLAAAVHTQVATARLDFTPRMADFARVLACVDSHLGTNGLARYMTRANQLSEDSLQADPFIDSLRDVCTEPLVNRTGAELLSIVAPHPEAGRRPAGWPRNGRDVTTLLKRNATALRNLGWGVEDDGGHNHRNVLLWTISPPVNEDVARKPPSQPSRLRDQDDAIKLDSSTLAG</sequence>
<dbReference type="GO" id="GO:0005524">
    <property type="term" value="F:ATP binding"/>
    <property type="evidence" value="ECO:0007669"/>
    <property type="project" value="UniProtKB-KW"/>
</dbReference>
<dbReference type="RefSeq" id="WP_240261832.1">
    <property type="nucleotide sequence ID" value="NZ_CP092488.2"/>
</dbReference>
<feature type="region of interest" description="Disordered" evidence="1">
    <location>
        <begin position="1"/>
        <end position="25"/>
    </location>
</feature>
<gene>
    <name evidence="2" type="ORF">MKK62_01765</name>
</gene>
<organism evidence="2 3">
    <name type="scientific">Mycobacterium paraterrae</name>
    <dbReference type="NCBI Taxonomy" id="577492"/>
    <lineage>
        <taxon>Bacteria</taxon>
        <taxon>Bacillati</taxon>
        <taxon>Actinomycetota</taxon>
        <taxon>Actinomycetes</taxon>
        <taxon>Mycobacteriales</taxon>
        <taxon>Mycobacteriaceae</taxon>
        <taxon>Mycobacterium</taxon>
    </lineage>
</organism>
<feature type="compositionally biased region" description="Basic and acidic residues" evidence="1">
    <location>
        <begin position="505"/>
        <end position="514"/>
    </location>
</feature>
<evidence type="ECO:0000313" key="2">
    <source>
        <dbReference type="EMBL" id="UMB70102.1"/>
    </source>
</evidence>
<dbReference type="Proteomes" id="UP001055336">
    <property type="component" value="Chromosome"/>
</dbReference>
<evidence type="ECO:0000313" key="3">
    <source>
        <dbReference type="Proteomes" id="UP001055336"/>
    </source>
</evidence>
<dbReference type="EMBL" id="CP092488">
    <property type="protein sequence ID" value="UMB70102.1"/>
    <property type="molecule type" value="Genomic_DNA"/>
</dbReference>
<protein>
    <submittedName>
        <fullName evidence="2">ATP-binding protein</fullName>
    </submittedName>
</protein>
<reference evidence="2" key="1">
    <citation type="submission" date="2022-08" db="EMBL/GenBank/DDBJ databases">
        <title>Whole genome sequencing of non-tuberculosis mycobacteria type-strains.</title>
        <authorList>
            <person name="Igarashi Y."/>
            <person name="Osugi A."/>
            <person name="Mitarai S."/>
        </authorList>
    </citation>
    <scope>NUCLEOTIDE SEQUENCE</scope>
    <source>
        <strain evidence="2">DSM 45127</strain>
    </source>
</reference>
<name>A0ABY3VLH2_9MYCO</name>
<keyword evidence="2" id="KW-0547">Nucleotide-binding</keyword>
<keyword evidence="2" id="KW-0067">ATP-binding</keyword>
<proteinExistence type="predicted"/>
<accession>A0ABY3VLH2</accession>
<keyword evidence="3" id="KW-1185">Reference proteome</keyword>